<keyword evidence="4" id="KW-0410">Iron transport</keyword>
<name>A0A9J6RJB5_9GAMM</name>
<keyword evidence="16" id="KW-0675">Receptor</keyword>
<organism evidence="16 17">
    <name type="scientific">Dasania phycosphaerae</name>
    <dbReference type="NCBI Taxonomy" id="2950436"/>
    <lineage>
        <taxon>Bacteria</taxon>
        <taxon>Pseudomonadati</taxon>
        <taxon>Pseudomonadota</taxon>
        <taxon>Gammaproteobacteria</taxon>
        <taxon>Cellvibrionales</taxon>
        <taxon>Spongiibacteraceae</taxon>
        <taxon>Dasania</taxon>
    </lineage>
</organism>
<evidence type="ECO:0000256" key="11">
    <source>
        <dbReference type="PROSITE-ProRule" id="PRU01360"/>
    </source>
</evidence>
<evidence type="ECO:0000256" key="6">
    <source>
        <dbReference type="ARBA" id="ARBA00023004"/>
    </source>
</evidence>
<protein>
    <submittedName>
        <fullName evidence="16">TonB-dependent receptor</fullName>
    </submittedName>
</protein>
<evidence type="ECO:0000256" key="2">
    <source>
        <dbReference type="ARBA" id="ARBA00022448"/>
    </source>
</evidence>
<dbReference type="InterPro" id="IPR036942">
    <property type="entry name" value="Beta-barrel_TonB_sf"/>
</dbReference>
<evidence type="ECO:0000256" key="10">
    <source>
        <dbReference type="ARBA" id="ARBA00023237"/>
    </source>
</evidence>
<dbReference type="Proteomes" id="UP001069090">
    <property type="component" value="Unassembled WGS sequence"/>
</dbReference>
<comment type="similarity">
    <text evidence="11 12">Belongs to the TonB-dependent receptor family.</text>
</comment>
<dbReference type="Pfam" id="PF00593">
    <property type="entry name" value="TonB_dep_Rec_b-barrel"/>
    <property type="match status" value="1"/>
</dbReference>
<dbReference type="InterPro" id="IPR039426">
    <property type="entry name" value="TonB-dep_rcpt-like"/>
</dbReference>
<feature type="domain" description="TonB-dependent receptor plug" evidence="15">
    <location>
        <begin position="51"/>
        <end position="146"/>
    </location>
</feature>
<comment type="subcellular location">
    <subcellularLocation>
        <location evidence="1 11">Cell outer membrane</location>
        <topology evidence="1 11">Multi-pass membrane protein</topology>
    </subcellularLocation>
</comment>
<keyword evidence="8 12" id="KW-0798">TonB box</keyword>
<evidence type="ECO:0000259" key="15">
    <source>
        <dbReference type="Pfam" id="PF07715"/>
    </source>
</evidence>
<dbReference type="GO" id="GO:0006826">
    <property type="term" value="P:iron ion transport"/>
    <property type="evidence" value="ECO:0007669"/>
    <property type="project" value="UniProtKB-KW"/>
</dbReference>
<dbReference type="Gene3D" id="2.40.170.20">
    <property type="entry name" value="TonB-dependent receptor, beta-barrel domain"/>
    <property type="match status" value="1"/>
</dbReference>
<evidence type="ECO:0000256" key="7">
    <source>
        <dbReference type="ARBA" id="ARBA00023065"/>
    </source>
</evidence>
<dbReference type="GO" id="GO:0009279">
    <property type="term" value="C:cell outer membrane"/>
    <property type="evidence" value="ECO:0007669"/>
    <property type="project" value="UniProtKB-SubCell"/>
</dbReference>
<dbReference type="SUPFAM" id="SSF56935">
    <property type="entry name" value="Porins"/>
    <property type="match status" value="1"/>
</dbReference>
<evidence type="ECO:0000313" key="17">
    <source>
        <dbReference type="Proteomes" id="UP001069090"/>
    </source>
</evidence>
<dbReference type="EMBL" id="JAPTGG010000004">
    <property type="protein sequence ID" value="MCZ0864790.1"/>
    <property type="molecule type" value="Genomic_DNA"/>
</dbReference>
<keyword evidence="17" id="KW-1185">Reference proteome</keyword>
<dbReference type="InterPro" id="IPR000531">
    <property type="entry name" value="Beta-barrel_TonB"/>
</dbReference>
<evidence type="ECO:0000256" key="12">
    <source>
        <dbReference type="RuleBase" id="RU003357"/>
    </source>
</evidence>
<keyword evidence="9 11" id="KW-0472">Membrane</keyword>
<keyword evidence="7" id="KW-0406">Ion transport</keyword>
<dbReference type="Pfam" id="PF07715">
    <property type="entry name" value="Plug"/>
    <property type="match status" value="1"/>
</dbReference>
<evidence type="ECO:0000259" key="14">
    <source>
        <dbReference type="Pfam" id="PF00593"/>
    </source>
</evidence>
<dbReference type="PANTHER" id="PTHR32552">
    <property type="entry name" value="FERRICHROME IRON RECEPTOR-RELATED"/>
    <property type="match status" value="1"/>
</dbReference>
<keyword evidence="6" id="KW-0408">Iron</keyword>
<evidence type="ECO:0000256" key="5">
    <source>
        <dbReference type="ARBA" id="ARBA00022692"/>
    </source>
</evidence>
<evidence type="ECO:0000256" key="13">
    <source>
        <dbReference type="SAM" id="SignalP"/>
    </source>
</evidence>
<evidence type="ECO:0000256" key="4">
    <source>
        <dbReference type="ARBA" id="ARBA00022496"/>
    </source>
</evidence>
<reference evidence="16 17" key="1">
    <citation type="submission" date="2022-12" db="EMBL/GenBank/DDBJ databases">
        <title>Dasania phycosphaerae sp. nov., isolated from particulate material of the south coast of Korea.</title>
        <authorList>
            <person name="Jiang Y."/>
        </authorList>
    </citation>
    <scope>NUCLEOTIDE SEQUENCE [LARGE SCALE GENOMIC DNA]</scope>
    <source>
        <strain evidence="16 17">GY-19</strain>
    </source>
</reference>
<sequence length="813" mass="90775">MNAPKLTTAIRAVIAGSLVATGGASLPSFAEDKKMQLEEVIVSARKRDETLIEVPMNISTIGQAEIQKRNLINKEDFFRTVAGGATTGSQLILRGLSGGNDSSPGTTSTFYDGVPFDFGDLYDTERVEVLRGPQGTLWGSNAIGGTVQVITNKPSTEAFEIFGSIQVSKEKNVEGTGNRAYLGVNVPLSDDVAMRIVANASYEPGKIENAATGNTGYEEDSWLRAQLLWNISEEAQLIVGYTHSEEYTEGYEYADASAPANYYTAELTPNPAAMSGYDVAIDYYGGSCEAGQSRPDCRQPSTLGRGQPDKFTIWERVDEWEEDEVDMINIHFTHDNIADIAALTYVGSWRDKKDQSLDNWSRSDTGDLVKTWIINHDFDDDTGADMPAGERITHELRFQSINQDSPIDWTVGFYYDESKLGKTPDQQFQYHEGSPEALAIASAIWGSNYWGYIWDDANGNPQTIDQLGQSLYGDPTKNYNINTIKNELKETALFGELTYTLNTSIGEWEFTGGVRFFDFEWDEQFIESGIWVGEDVALTSNQDSADGNRQKYSVSYRPEEDISVYYLYSEGYRPGGSSLSNVPQSCRNDPVAQYFKPVYDSDSIENQELGLKGLFLDKRLSVSAAIYRIDWDDVQTDVYMATCGFSYYGNAAQARSEGFEIETTYVISEQLTGTFNYSQTDSKLTADAPWLAAEKGDEMTMVPEYNWYAALDYEFSAYGKDASLRLAATGYGAYKSHFRALEQDESDSYTTWDLSGSISANENATISMYVSNLFNEEYTEYKRSRLNSPDAGLEQYVYYGDERTFTVRLDFTY</sequence>
<dbReference type="AlphaFoldDB" id="A0A9J6RJB5"/>
<gene>
    <name evidence="16" type="ORF">O0V09_06235</name>
</gene>
<evidence type="ECO:0000256" key="8">
    <source>
        <dbReference type="ARBA" id="ARBA00023077"/>
    </source>
</evidence>
<proteinExistence type="inferred from homology"/>
<keyword evidence="10 11" id="KW-0998">Cell outer membrane</keyword>
<keyword evidence="2 11" id="KW-0813">Transport</keyword>
<keyword evidence="5 11" id="KW-0812">Transmembrane</keyword>
<accession>A0A9J6RJB5</accession>
<evidence type="ECO:0000313" key="16">
    <source>
        <dbReference type="EMBL" id="MCZ0864790.1"/>
    </source>
</evidence>
<dbReference type="InterPro" id="IPR012910">
    <property type="entry name" value="Plug_dom"/>
</dbReference>
<dbReference type="PROSITE" id="PS52016">
    <property type="entry name" value="TONB_DEPENDENT_REC_3"/>
    <property type="match status" value="1"/>
</dbReference>
<evidence type="ECO:0000256" key="9">
    <source>
        <dbReference type="ARBA" id="ARBA00023136"/>
    </source>
</evidence>
<keyword evidence="3 11" id="KW-1134">Transmembrane beta strand</keyword>
<feature type="chain" id="PRO_5039946861" evidence="13">
    <location>
        <begin position="31"/>
        <end position="813"/>
    </location>
</feature>
<evidence type="ECO:0000256" key="3">
    <source>
        <dbReference type="ARBA" id="ARBA00022452"/>
    </source>
</evidence>
<keyword evidence="13" id="KW-0732">Signal</keyword>
<comment type="caution">
    <text evidence="16">The sequence shown here is derived from an EMBL/GenBank/DDBJ whole genome shotgun (WGS) entry which is preliminary data.</text>
</comment>
<feature type="signal peptide" evidence="13">
    <location>
        <begin position="1"/>
        <end position="30"/>
    </location>
</feature>
<feature type="domain" description="TonB-dependent receptor-like beta-barrel" evidence="14">
    <location>
        <begin position="349"/>
        <end position="773"/>
    </location>
</feature>
<evidence type="ECO:0000256" key="1">
    <source>
        <dbReference type="ARBA" id="ARBA00004571"/>
    </source>
</evidence>
<dbReference type="RefSeq" id="WP_258330944.1">
    <property type="nucleotide sequence ID" value="NZ_JAPTGG010000004.1"/>
</dbReference>
<dbReference type="PANTHER" id="PTHR32552:SF81">
    <property type="entry name" value="TONB-DEPENDENT OUTER MEMBRANE RECEPTOR"/>
    <property type="match status" value="1"/>
</dbReference>